<dbReference type="GO" id="GO:0022904">
    <property type="term" value="P:respiratory electron transport chain"/>
    <property type="evidence" value="ECO:0007669"/>
    <property type="project" value="InterPro"/>
</dbReference>
<evidence type="ECO:0000256" key="8">
    <source>
        <dbReference type="ARBA" id="ARBA00022660"/>
    </source>
</evidence>
<feature type="transmembrane region" description="Helical" evidence="18">
    <location>
        <begin position="301"/>
        <end position="320"/>
    </location>
</feature>
<reference evidence="21 22" key="1">
    <citation type="journal article" date="2014" name="Int. J. Syst. Evol. Microbiol.">
        <title>Sneathiella chungangensis sp. nov., isolated from a marine sand, and emended description of the genus Sneathiella.</title>
        <authorList>
            <person name="Siamphan C."/>
            <person name="Kim H."/>
            <person name="Lee J.S."/>
            <person name="Kim W."/>
        </authorList>
    </citation>
    <scope>NUCLEOTIDE SEQUENCE [LARGE SCALE GENOMIC DNA]</scope>
    <source>
        <strain evidence="21 22">KCTC 32476</strain>
    </source>
</reference>
<evidence type="ECO:0000256" key="15">
    <source>
        <dbReference type="PIRSR" id="PIRSR038885-1"/>
    </source>
</evidence>
<feature type="binding site" description="axial binding residue" evidence="16">
    <location>
        <position position="106"/>
    </location>
    <ligand>
        <name>heme b</name>
        <dbReference type="ChEBI" id="CHEBI:60344"/>
        <label>b566</label>
    </ligand>
    <ligandPart>
        <name>Fe</name>
        <dbReference type="ChEBI" id="CHEBI:18248"/>
    </ligandPart>
</feature>
<keyword evidence="6" id="KW-1003">Cell membrane</keyword>
<feature type="transmembrane region" description="Helical" evidence="18">
    <location>
        <begin position="242"/>
        <end position="259"/>
    </location>
</feature>
<evidence type="ECO:0000256" key="1">
    <source>
        <dbReference type="ARBA" id="ARBA00002444"/>
    </source>
</evidence>
<evidence type="ECO:0000256" key="18">
    <source>
        <dbReference type="SAM" id="Phobius"/>
    </source>
</evidence>
<dbReference type="GO" id="GO:0046872">
    <property type="term" value="F:metal ion binding"/>
    <property type="evidence" value="ECO:0007669"/>
    <property type="project" value="UniProtKB-KW"/>
</dbReference>
<feature type="transmembrane region" description="Helical" evidence="18">
    <location>
        <begin position="156"/>
        <end position="177"/>
    </location>
</feature>
<keyword evidence="8 17" id="KW-0679">Respiratory chain</keyword>
<accession>A0A845MGX1</accession>
<dbReference type="PANTHER" id="PTHR19271">
    <property type="entry name" value="CYTOCHROME B"/>
    <property type="match status" value="1"/>
</dbReference>
<evidence type="ECO:0000256" key="2">
    <source>
        <dbReference type="ARBA" id="ARBA00004141"/>
    </source>
</evidence>
<dbReference type="InterPro" id="IPR016174">
    <property type="entry name" value="Di-haem_cyt_TM"/>
</dbReference>
<feature type="binding site" evidence="15">
    <location>
        <position position="212"/>
    </location>
    <ligand>
        <name>a ubiquinone</name>
        <dbReference type="ChEBI" id="CHEBI:16389"/>
    </ligand>
</feature>
<evidence type="ECO:0000256" key="11">
    <source>
        <dbReference type="ARBA" id="ARBA00022982"/>
    </source>
</evidence>
<feature type="domain" description="Cytochrome b/b6 N-terminal region profile" evidence="19">
    <location>
        <begin position="9"/>
        <end position="220"/>
    </location>
</feature>
<evidence type="ECO:0000256" key="12">
    <source>
        <dbReference type="ARBA" id="ARBA00022989"/>
    </source>
</evidence>
<evidence type="ECO:0000313" key="21">
    <source>
        <dbReference type="EMBL" id="MZR22586.1"/>
    </source>
</evidence>
<feature type="transmembrane region" description="Helical" evidence="18">
    <location>
        <begin position="86"/>
        <end position="107"/>
    </location>
</feature>
<dbReference type="InterPro" id="IPR027387">
    <property type="entry name" value="Cytb/b6-like_sf"/>
</dbReference>
<keyword evidence="13 16" id="KW-0408">Iron</keyword>
<comment type="caution">
    <text evidence="21">The sequence shown here is derived from an EMBL/GenBank/DDBJ whole genome shotgun (WGS) entry which is preliminary data.</text>
</comment>
<dbReference type="PROSITE" id="PS51002">
    <property type="entry name" value="CYTB_NTER"/>
    <property type="match status" value="1"/>
</dbReference>
<evidence type="ECO:0000259" key="20">
    <source>
        <dbReference type="PROSITE" id="PS51003"/>
    </source>
</evidence>
<feature type="transmembrane region" description="Helical" evidence="18">
    <location>
        <begin position="332"/>
        <end position="353"/>
    </location>
</feature>
<dbReference type="InterPro" id="IPR030689">
    <property type="entry name" value="Cytochrome_b"/>
</dbReference>
<dbReference type="OrthoDB" id="9804503at2"/>
<keyword evidence="5 17" id="KW-0813">Transport</keyword>
<evidence type="ECO:0000256" key="7">
    <source>
        <dbReference type="ARBA" id="ARBA00022617"/>
    </source>
</evidence>
<comment type="cofactor">
    <cofactor evidence="17">
        <name>heme b</name>
        <dbReference type="ChEBI" id="CHEBI:60344"/>
    </cofactor>
    <text evidence="17">Binds 2 heme groups non-covalently.</text>
</comment>
<feature type="transmembrane region" description="Helical" evidence="18">
    <location>
        <begin position="38"/>
        <end position="65"/>
    </location>
</feature>
<feature type="transmembrane region" description="Helical" evidence="18">
    <location>
        <begin position="122"/>
        <end position="144"/>
    </location>
</feature>
<dbReference type="InterPro" id="IPR005797">
    <property type="entry name" value="Cyt_b/b6_N"/>
</dbReference>
<dbReference type="GO" id="GO:0045275">
    <property type="term" value="C:respiratory chain complex III"/>
    <property type="evidence" value="ECO:0007669"/>
    <property type="project" value="InterPro"/>
</dbReference>
<feature type="transmembrane region" description="Helical" evidence="18">
    <location>
        <begin position="359"/>
        <end position="385"/>
    </location>
</feature>
<evidence type="ECO:0000256" key="3">
    <source>
        <dbReference type="ARBA" id="ARBA00011649"/>
    </source>
</evidence>
<feature type="binding site" description="axial binding residue" evidence="16">
    <location>
        <position position="207"/>
    </location>
    <ligand>
        <name>heme b</name>
        <dbReference type="ChEBI" id="CHEBI:60344"/>
        <label>b566</label>
    </ligand>
    <ligandPart>
        <name>Fe</name>
        <dbReference type="ChEBI" id="CHEBI:18248"/>
    </ligandPart>
</feature>
<evidence type="ECO:0000313" key="22">
    <source>
        <dbReference type="Proteomes" id="UP000445696"/>
    </source>
</evidence>
<dbReference type="InterPro" id="IPR048259">
    <property type="entry name" value="Cytochrome_b_N_euk/bac"/>
</dbReference>
<dbReference type="SUPFAM" id="SSF81342">
    <property type="entry name" value="Transmembrane di-heme cytochromes"/>
    <property type="match status" value="1"/>
</dbReference>
<sequence length="412" mass="46985">MSFEPKNPVVKWVEHRLPITGMLHHALYEYPTPKNLSYWWTFGSLAGFMLVVQIVTGIVLAMHYTPHVDYAFTSVEHIMRDVNYGWLLRYMHANGASMFFIVVYLHIFRGLYYGSYKAPRELLWWLGLVIFLLMMATAFMGYVLPWGQMSFWGATVITNLFSAIPLVGDSIVTWLWGGFAVDNPTLNRFFSLHYLLPFVIVGVVILHVWSLHTNGSNNPTGLDIKDKQDSIPFHPYYTVKDLFGLAIFLIFFSAFLFYAPNYLGHPDNYIPANPLVTPAHIVPEWYFLPFYAILRAVPDKLGGVLLMFGAIAVLFALPWLDKSRIRSARFRPIYKQLFWVFVADCVLLTYIGGKPPEGAFIIWGRIATIYYFVHILILLPLVGLFEKPRPLPASISEDVLPKKAASGETANA</sequence>
<comment type="cofactor">
    <cofactor evidence="16">
        <name>heme</name>
        <dbReference type="ChEBI" id="CHEBI:30413"/>
    </cofactor>
    <text evidence="16">Binds 2 heme groups non-covalently.</text>
</comment>
<keyword evidence="14 18" id="KW-0472">Membrane</keyword>
<name>A0A845MGX1_9PROT</name>
<comment type="subcellular location">
    <subcellularLocation>
        <location evidence="2">Membrane</location>
        <topology evidence="2">Multi-pass membrane protein</topology>
    </subcellularLocation>
</comment>
<comment type="function">
    <text evidence="1 17">Component of the ubiquinol-cytochrome c reductase complex (complex III or cytochrome b-c1 complex), which is a respiratory chain that generates an electrochemical potential coupled to ATP synthesis.</text>
</comment>
<gene>
    <name evidence="21" type="ORF">GQF03_09595</name>
</gene>
<feature type="transmembrane region" description="Helical" evidence="18">
    <location>
        <begin position="189"/>
        <end position="209"/>
    </location>
</feature>
<dbReference type="Pfam" id="PF00032">
    <property type="entry name" value="Cytochrom_B_C"/>
    <property type="match status" value="1"/>
</dbReference>
<dbReference type="InterPro" id="IPR048260">
    <property type="entry name" value="Cytochrome_b_C_euk/bac"/>
</dbReference>
<organism evidence="21 22">
    <name type="scientific">Sneathiella chungangensis</name>
    <dbReference type="NCBI Taxonomy" id="1418234"/>
    <lineage>
        <taxon>Bacteria</taxon>
        <taxon>Pseudomonadati</taxon>
        <taxon>Pseudomonadota</taxon>
        <taxon>Alphaproteobacteria</taxon>
        <taxon>Sneathiellales</taxon>
        <taxon>Sneathiellaceae</taxon>
        <taxon>Sneathiella</taxon>
    </lineage>
</organism>
<evidence type="ECO:0000256" key="16">
    <source>
        <dbReference type="PIRSR" id="PIRSR038885-2"/>
    </source>
</evidence>
<dbReference type="PANTHER" id="PTHR19271:SF16">
    <property type="entry name" value="CYTOCHROME B"/>
    <property type="match status" value="1"/>
</dbReference>
<dbReference type="InterPro" id="IPR036150">
    <property type="entry name" value="Cyt_b/b6_C_sf"/>
</dbReference>
<dbReference type="CDD" id="cd00284">
    <property type="entry name" value="Cytochrome_b_N"/>
    <property type="match status" value="1"/>
</dbReference>
<dbReference type="Pfam" id="PF00033">
    <property type="entry name" value="Cytochrome_B"/>
    <property type="match status" value="1"/>
</dbReference>
<evidence type="ECO:0000256" key="17">
    <source>
        <dbReference type="RuleBase" id="RU003385"/>
    </source>
</evidence>
<dbReference type="RefSeq" id="WP_161339047.1">
    <property type="nucleotide sequence ID" value="NZ_JBHSDG010000004.1"/>
</dbReference>
<keyword evidence="10 16" id="KW-0479">Metal-binding</keyword>
<dbReference type="InterPro" id="IPR005798">
    <property type="entry name" value="Cyt_b/b6_C"/>
</dbReference>
<keyword evidence="7 16" id="KW-0349">Heme</keyword>
<feature type="domain" description="Cytochrome b/b6 C-terminal region profile" evidence="20">
    <location>
        <begin position="223"/>
        <end position="393"/>
    </location>
</feature>
<dbReference type="EMBL" id="WTVA01000004">
    <property type="protein sequence ID" value="MZR22586.1"/>
    <property type="molecule type" value="Genomic_DNA"/>
</dbReference>
<keyword evidence="11 17" id="KW-0249">Electron transport</keyword>
<evidence type="ECO:0000256" key="6">
    <source>
        <dbReference type="ARBA" id="ARBA00022475"/>
    </source>
</evidence>
<protein>
    <recommendedName>
        <fullName evidence="4 17">Cytochrome b</fullName>
    </recommendedName>
</protein>
<proteinExistence type="inferred from homology"/>
<dbReference type="PROSITE" id="PS51003">
    <property type="entry name" value="CYTB_CTER"/>
    <property type="match status" value="1"/>
</dbReference>
<dbReference type="GO" id="GO:0008121">
    <property type="term" value="F:quinol-cytochrome-c reductase activity"/>
    <property type="evidence" value="ECO:0007669"/>
    <property type="project" value="InterPro"/>
</dbReference>
<dbReference type="GO" id="GO:0016491">
    <property type="term" value="F:oxidoreductase activity"/>
    <property type="evidence" value="ECO:0007669"/>
    <property type="project" value="InterPro"/>
</dbReference>
<evidence type="ECO:0000256" key="5">
    <source>
        <dbReference type="ARBA" id="ARBA00022448"/>
    </source>
</evidence>
<evidence type="ECO:0000256" key="9">
    <source>
        <dbReference type="ARBA" id="ARBA00022692"/>
    </source>
</evidence>
<comment type="similarity">
    <text evidence="17">Belongs to the cytochrome b family.</text>
</comment>
<evidence type="ECO:0000256" key="4">
    <source>
        <dbReference type="ARBA" id="ARBA00013531"/>
    </source>
</evidence>
<feature type="binding site" description="axial binding residue" evidence="16">
    <location>
        <position position="92"/>
    </location>
    <ligand>
        <name>heme b</name>
        <dbReference type="ChEBI" id="CHEBI:60344"/>
        <label>b562</label>
    </ligand>
    <ligandPart>
        <name>Fe</name>
        <dbReference type="ChEBI" id="CHEBI:18248"/>
    </ligandPart>
</feature>
<keyword evidence="9 17" id="KW-0812">Transmembrane</keyword>
<dbReference type="CDD" id="cd00290">
    <property type="entry name" value="cytochrome_b_C"/>
    <property type="match status" value="1"/>
</dbReference>
<dbReference type="SUPFAM" id="SSF81648">
    <property type="entry name" value="a domain/subunit of cytochrome bc1 complex (Ubiquinol-cytochrome c reductase)"/>
    <property type="match status" value="1"/>
</dbReference>
<dbReference type="Gene3D" id="1.20.810.10">
    <property type="entry name" value="Cytochrome Bc1 Complex, Chain C"/>
    <property type="match status" value="1"/>
</dbReference>
<keyword evidence="22" id="KW-1185">Reference proteome</keyword>
<keyword evidence="12 18" id="KW-1133">Transmembrane helix</keyword>
<evidence type="ECO:0000256" key="13">
    <source>
        <dbReference type="ARBA" id="ARBA00023004"/>
    </source>
</evidence>
<evidence type="ECO:0000256" key="14">
    <source>
        <dbReference type="ARBA" id="ARBA00023136"/>
    </source>
</evidence>
<dbReference type="PIRSF" id="PIRSF038885">
    <property type="entry name" value="COB"/>
    <property type="match status" value="1"/>
</dbReference>
<evidence type="ECO:0000259" key="19">
    <source>
        <dbReference type="PROSITE" id="PS51002"/>
    </source>
</evidence>
<feature type="binding site" description="axial binding residue" evidence="16">
    <location>
        <position position="193"/>
    </location>
    <ligand>
        <name>heme b</name>
        <dbReference type="ChEBI" id="CHEBI:60344"/>
        <label>b562</label>
    </ligand>
    <ligandPart>
        <name>Fe</name>
        <dbReference type="ChEBI" id="CHEBI:18248"/>
    </ligandPart>
</feature>
<dbReference type="Proteomes" id="UP000445696">
    <property type="component" value="Unassembled WGS sequence"/>
</dbReference>
<evidence type="ECO:0000256" key="10">
    <source>
        <dbReference type="ARBA" id="ARBA00022723"/>
    </source>
</evidence>
<dbReference type="AlphaFoldDB" id="A0A845MGX1"/>
<comment type="subunit">
    <text evidence="3 17">The main subunits of complex b-c1 are: cytochrome b, cytochrome c1 and the Rieske protein.</text>
</comment>
<dbReference type="FunFam" id="1.20.810.10:FF:000010">
    <property type="entry name" value="Cytochrome b"/>
    <property type="match status" value="1"/>
</dbReference>